<sequence length="1053" mass="118591">MLHAVARDQTRGGRPRWALPRSRLIRLLVVGVTCLYVFVGVFVLDSVAVFNTDQSLWSPALRRAASLLTTHADTSDSATTTTPVDHVAIVGYVPNTKPEYVTQATRMLWASWNYSCHQVNASTRNRTDLIFFVHTSIADQMPPSCTRLLDAAVQVDAIQGQVEDQCYVIEHSPPTDDFWHRNKFFHSLTFLAEPVYRPLLTSYARLLRTDVDCAITPAFLTYRPDKFVVGKGGYMKEKTKPQLLQVVAELEMMHQGLHNIGSTWFGDATLLLDLVPHMLDVAEYILTSPVHGVEKGWPLWHIPVTSMYAGEITINHYIPKANLLINDETIDVNAISDQAISTLRGCLHHPLVDAYQGRYFDKWAFKRGEYTSKNYPRSWLNISIVQDYMMIMVLYESPPGLGLSPPQPDVDNVAIVTYVPHTTPEAIGQASHMLWASWNYARRQVEAATRNRTDLILFAHKSIVDFLPSSCLRLDLTHPAFMVTDVQLHPDDQCYVVTHASDETIVRQPLDLSLTYLTHRAYRPLLTSYARLLRTDVDCAVTPAFLKFRPARFVVSRREYMTPATAPQLRQVASELMMTHQGLHNIGATWFGDATLILDLVPKIADVATYILAHPAHRVENGWPLWHLPLVASYATEIAVNSLVPNETLWINDDAFDVQATAHDIIATVYHIECVDATDASNSDDGGQYFDKWAFKRGEYTAAAFPQESLNFSIVRDYVMAMALYESPTEYMTLPSATSMDNVAIVAYVPATKPEYLIQANRMLWASWEYARRQVVTARPRTDLIFFVHADVDGSHLPPSCLRLDLHHPAFLVADVELHADDQCYVIVHASSTDGFWTRHTFYHSLAFLTTPLYRPLLLSYQRLLRTDLDCAITPAFLTYRPDEFVVGNGGYVYDQTKHELLQVATELNLTHHGRFNVGSTWFGPATVVLDLVDSAVSVAKYMAFHPVHSVEKGWPLWHVPVLALYAGDIVVNNYVATNLVANNGTFDVNAIGDDAVGAVYHIHALPGVYDEGTYFTKSDFERGEYNRDKYPRTSLDMSIACDYMMAIVLYGG</sequence>
<reference evidence="3" key="2">
    <citation type="submission" date="2019-06" db="EMBL/GenBank/DDBJ databases">
        <title>Genomics analysis of Aphanomyces spp. identifies a new class of oomycete effector associated with host adaptation.</title>
        <authorList>
            <person name="Gaulin E."/>
        </authorList>
    </citation>
    <scope>NUCLEOTIDE SEQUENCE</scope>
    <source>
        <strain evidence="3">CBS 578.67</strain>
    </source>
</reference>
<keyword evidence="1" id="KW-0812">Transmembrane</keyword>
<dbReference type="EMBL" id="VJMH01005135">
    <property type="protein sequence ID" value="KAF0700158.1"/>
    <property type="molecule type" value="Genomic_DNA"/>
</dbReference>
<keyword evidence="1" id="KW-1133">Transmembrane helix</keyword>
<dbReference type="AlphaFoldDB" id="A0A485KMH7"/>
<gene>
    <name evidence="4" type="primary">Aste57867_9286</name>
    <name evidence="3" type="ORF">As57867_009250</name>
    <name evidence="4" type="ORF">ASTE57867_9286</name>
</gene>
<dbReference type="Pfam" id="PF23741">
    <property type="entry name" value="DUF7164"/>
    <property type="match status" value="3"/>
</dbReference>
<feature type="transmembrane region" description="Helical" evidence="1">
    <location>
        <begin position="24"/>
        <end position="44"/>
    </location>
</feature>
<evidence type="ECO:0000259" key="2">
    <source>
        <dbReference type="Pfam" id="PF23741"/>
    </source>
</evidence>
<keyword evidence="5" id="KW-1185">Reference proteome</keyword>
<feature type="domain" description="DUF7164" evidence="2">
    <location>
        <begin position="738"/>
        <end position="1029"/>
    </location>
</feature>
<evidence type="ECO:0000256" key="1">
    <source>
        <dbReference type="SAM" id="Phobius"/>
    </source>
</evidence>
<protein>
    <submittedName>
        <fullName evidence="4">Aste57867_9286 protein</fullName>
    </submittedName>
</protein>
<dbReference type="Proteomes" id="UP000332933">
    <property type="component" value="Unassembled WGS sequence"/>
</dbReference>
<proteinExistence type="predicted"/>
<feature type="domain" description="DUF7164" evidence="2">
    <location>
        <begin position="410"/>
        <end position="703"/>
    </location>
</feature>
<name>A0A485KMH7_9STRA</name>
<dbReference type="InterPro" id="IPR055588">
    <property type="entry name" value="DUF7164"/>
</dbReference>
<feature type="domain" description="DUF7164" evidence="2">
    <location>
        <begin position="84"/>
        <end position="373"/>
    </location>
</feature>
<dbReference type="OrthoDB" id="330499at2759"/>
<accession>A0A485KMH7</accession>
<dbReference type="EMBL" id="CAADRA010005156">
    <property type="protein sequence ID" value="VFT86168.1"/>
    <property type="molecule type" value="Genomic_DNA"/>
</dbReference>
<organism evidence="4 5">
    <name type="scientific">Aphanomyces stellatus</name>
    <dbReference type="NCBI Taxonomy" id="120398"/>
    <lineage>
        <taxon>Eukaryota</taxon>
        <taxon>Sar</taxon>
        <taxon>Stramenopiles</taxon>
        <taxon>Oomycota</taxon>
        <taxon>Saprolegniomycetes</taxon>
        <taxon>Saprolegniales</taxon>
        <taxon>Verrucalvaceae</taxon>
        <taxon>Aphanomyces</taxon>
    </lineage>
</organism>
<evidence type="ECO:0000313" key="5">
    <source>
        <dbReference type="Proteomes" id="UP000332933"/>
    </source>
</evidence>
<evidence type="ECO:0000313" key="3">
    <source>
        <dbReference type="EMBL" id="KAF0700158.1"/>
    </source>
</evidence>
<keyword evidence="1" id="KW-0472">Membrane</keyword>
<reference evidence="4 5" key="1">
    <citation type="submission" date="2019-03" db="EMBL/GenBank/DDBJ databases">
        <authorList>
            <person name="Gaulin E."/>
            <person name="Dumas B."/>
        </authorList>
    </citation>
    <scope>NUCLEOTIDE SEQUENCE [LARGE SCALE GENOMIC DNA]</scope>
    <source>
        <strain evidence="4">CBS 568.67</strain>
    </source>
</reference>
<evidence type="ECO:0000313" key="4">
    <source>
        <dbReference type="EMBL" id="VFT86168.1"/>
    </source>
</evidence>